<accession>A0A915J163</accession>
<protein>
    <submittedName>
        <fullName evidence="3">Uncharacterized protein</fullName>
    </submittedName>
</protein>
<keyword evidence="1" id="KW-0472">Membrane</keyword>
<reference evidence="3" key="1">
    <citation type="submission" date="2022-11" db="UniProtKB">
        <authorList>
            <consortium name="WormBaseParasite"/>
        </authorList>
    </citation>
    <scope>IDENTIFICATION</scope>
</reference>
<keyword evidence="1" id="KW-1133">Transmembrane helix</keyword>
<evidence type="ECO:0000313" key="2">
    <source>
        <dbReference type="Proteomes" id="UP000887565"/>
    </source>
</evidence>
<organism evidence="2 3">
    <name type="scientific">Romanomermis culicivorax</name>
    <name type="common">Nematode worm</name>
    <dbReference type="NCBI Taxonomy" id="13658"/>
    <lineage>
        <taxon>Eukaryota</taxon>
        <taxon>Metazoa</taxon>
        <taxon>Ecdysozoa</taxon>
        <taxon>Nematoda</taxon>
        <taxon>Enoplea</taxon>
        <taxon>Dorylaimia</taxon>
        <taxon>Mermithida</taxon>
        <taxon>Mermithoidea</taxon>
        <taxon>Mermithidae</taxon>
        <taxon>Romanomermis</taxon>
    </lineage>
</organism>
<proteinExistence type="predicted"/>
<name>A0A915J163_ROMCU</name>
<sequence length="91" mass="10694">MSCMASARHAIKERWQFIQDRERNFITINVDLSIYFIIFLLGLVLIKFSFYLKNRFGEDHKSLLVHEKLNIGESSVNNEQVAVNYPQDAKM</sequence>
<feature type="transmembrane region" description="Helical" evidence="1">
    <location>
        <begin position="32"/>
        <end position="52"/>
    </location>
</feature>
<dbReference type="AlphaFoldDB" id="A0A915J163"/>
<keyword evidence="2" id="KW-1185">Reference proteome</keyword>
<evidence type="ECO:0000313" key="3">
    <source>
        <dbReference type="WBParaSite" id="nRc.2.0.1.t19844-RA"/>
    </source>
</evidence>
<dbReference type="WBParaSite" id="nRc.2.0.1.t19844-RA">
    <property type="protein sequence ID" value="nRc.2.0.1.t19844-RA"/>
    <property type="gene ID" value="nRc.2.0.1.g19844"/>
</dbReference>
<dbReference type="Proteomes" id="UP000887565">
    <property type="component" value="Unplaced"/>
</dbReference>
<evidence type="ECO:0000256" key="1">
    <source>
        <dbReference type="SAM" id="Phobius"/>
    </source>
</evidence>
<keyword evidence="1" id="KW-0812">Transmembrane</keyword>